<comment type="similarity">
    <text evidence="2">Belongs to the GLE1 family.</text>
</comment>
<feature type="region of interest" description="Disordered" evidence="13">
    <location>
        <begin position="496"/>
        <end position="515"/>
    </location>
</feature>
<evidence type="ECO:0000256" key="6">
    <source>
        <dbReference type="ARBA" id="ARBA00023010"/>
    </source>
</evidence>
<name>A0A0K8SRS6_LYGHE</name>
<evidence type="ECO:0000256" key="10">
    <source>
        <dbReference type="ARBA" id="ARBA00026227"/>
    </source>
</evidence>
<feature type="compositionally biased region" description="Basic and acidic residues" evidence="13">
    <location>
        <begin position="347"/>
        <end position="364"/>
    </location>
</feature>
<keyword evidence="6" id="KW-0811">Translocation</keyword>
<dbReference type="GO" id="GO:0031369">
    <property type="term" value="F:translation initiation factor binding"/>
    <property type="evidence" value="ECO:0007669"/>
    <property type="project" value="TreeGrafter"/>
</dbReference>
<keyword evidence="7" id="KW-0906">Nuclear pore complex</keyword>
<dbReference type="Gene3D" id="1.25.40.510">
    <property type="entry name" value="GLE1-like"/>
    <property type="match status" value="1"/>
</dbReference>
<protein>
    <recommendedName>
        <fullName evidence="10">mRNA export factor GLE1</fullName>
    </recommendedName>
    <alternativeName>
        <fullName evidence="12">GLE1 RNA export mediator</fullName>
    </alternativeName>
    <alternativeName>
        <fullName evidence="11">Nucleoporin GLE1</fullName>
    </alternativeName>
</protein>
<dbReference type="GO" id="GO:0016973">
    <property type="term" value="P:poly(A)+ mRNA export from nucleus"/>
    <property type="evidence" value="ECO:0007669"/>
    <property type="project" value="InterPro"/>
</dbReference>
<dbReference type="PANTHER" id="PTHR12960">
    <property type="entry name" value="GLE-1-RELATED"/>
    <property type="match status" value="1"/>
</dbReference>
<comment type="function">
    <text evidence="9">Required for the export of mRNAs containing poly(A) tails from the nucleus into the cytoplasm. May be involved in the terminal step of the mRNA transport through the nuclear pore complex (NPC).</text>
</comment>
<feature type="region of interest" description="Disordered" evidence="13">
    <location>
        <begin position="340"/>
        <end position="364"/>
    </location>
</feature>
<evidence type="ECO:0000256" key="12">
    <source>
        <dbReference type="ARBA" id="ARBA00030897"/>
    </source>
</evidence>
<comment type="subcellular location">
    <subcellularLocation>
        <location evidence="1">Nucleus</location>
        <location evidence="1">Nuclear pore complex</location>
    </subcellularLocation>
</comment>
<dbReference type="GO" id="GO:0044614">
    <property type="term" value="C:nuclear pore cytoplasmic filaments"/>
    <property type="evidence" value="ECO:0007669"/>
    <property type="project" value="TreeGrafter"/>
</dbReference>
<reference evidence="14" key="1">
    <citation type="submission" date="2014-09" db="EMBL/GenBank/DDBJ databases">
        <authorList>
            <person name="Magalhaes I.L.F."/>
            <person name="Oliveira U."/>
            <person name="Santos F.R."/>
            <person name="Vidigal T.H.D.A."/>
            <person name="Brescovit A.D."/>
            <person name="Santos A.J."/>
        </authorList>
    </citation>
    <scope>NUCLEOTIDE SEQUENCE</scope>
</reference>
<accession>A0A0K8SRS6</accession>
<dbReference type="InterPro" id="IPR012476">
    <property type="entry name" value="GLE1"/>
</dbReference>
<dbReference type="GO" id="GO:0015031">
    <property type="term" value="P:protein transport"/>
    <property type="evidence" value="ECO:0007669"/>
    <property type="project" value="UniProtKB-KW"/>
</dbReference>
<dbReference type="GO" id="GO:0005737">
    <property type="term" value="C:cytoplasm"/>
    <property type="evidence" value="ECO:0007669"/>
    <property type="project" value="TreeGrafter"/>
</dbReference>
<evidence type="ECO:0000256" key="5">
    <source>
        <dbReference type="ARBA" id="ARBA00022927"/>
    </source>
</evidence>
<evidence type="ECO:0000256" key="3">
    <source>
        <dbReference type="ARBA" id="ARBA00022448"/>
    </source>
</evidence>
<dbReference type="Pfam" id="PF07817">
    <property type="entry name" value="GLE1"/>
    <property type="match status" value="1"/>
</dbReference>
<keyword evidence="5" id="KW-0653">Protein transport</keyword>
<sequence>MPPSLVVNRYKSVRPRRSRLGMRGFVDENFFPEIDPRLFRAWSHDAIQEAIKPVYKNIRNMKKIMYEERREVFNRISLLEDDIRNITNILGVDHNWNKRYSRNLGNRSHTVSLESINEISGSSYRKSKSPDMDMIEVKHLELHLLNKSREISSNEDMSRGYNSIDSSNEYIQSDEMDKTGFNRIRTRALWKAVQCGSNLTGGVTIGPNAPQNGWGAFSSSMETGLGGSIDDIDITPITKPKSAKTKREMKTVRLIVDEPIIDEENLCRRRILAELNKLSIMEAQEAKYRHVKQMEEHDRKAAEEVAKLNAQQQAEGLARQQAKMMEMAKQQEELLRRQQELAAAQANREETRKQQLEMEKQSRERMKQSEFFNRVYETHRHFSNQYREILEMLKAEEEIKKAIPDELEVIKSCQEKFDSLIAKCKRDEIANEDVVCAEHLLKTVTALNVKAKKEVERLEEMRIREREEEEQKRIKRLEEENKKKLEEEKKLQEQKKLLRGGGAPPGSPDSVPNLLADSKQDVVGNCQRFQEYKALQKNLEKTEESLAQFSKDETLKKFRSDCQKAINVPVNAISAHSASHLSDKFRKLLNFLQKQTVVVSEKRITSATHPLGPLYSLNYLAVKTVKQGEQCVSSNPEAAYPIAAVVIALWTEMPEYGKLLLAHFYKSSPYLIPTYWERKKMETDEEYYKRLGFLYSGGEKEDMDKFLKRQSGIMRLYCAIIVTPHNRANKSKPHPLPLSEAWKWLTAFILLPPKADISATMLLEMLEVTGHLMMSTYGAQFRKLLHLICISYLPLVERVTLPGRGGPVTRLRGFLEGLISGKSIPPPKGLLSPNFW</sequence>
<evidence type="ECO:0000256" key="4">
    <source>
        <dbReference type="ARBA" id="ARBA00022816"/>
    </source>
</evidence>
<proteinExistence type="inferred from homology"/>
<evidence type="ECO:0000256" key="7">
    <source>
        <dbReference type="ARBA" id="ARBA00023132"/>
    </source>
</evidence>
<organism evidence="14">
    <name type="scientific">Lygus hesperus</name>
    <name type="common">Western plant bug</name>
    <dbReference type="NCBI Taxonomy" id="30085"/>
    <lineage>
        <taxon>Eukaryota</taxon>
        <taxon>Metazoa</taxon>
        <taxon>Ecdysozoa</taxon>
        <taxon>Arthropoda</taxon>
        <taxon>Hexapoda</taxon>
        <taxon>Insecta</taxon>
        <taxon>Pterygota</taxon>
        <taxon>Neoptera</taxon>
        <taxon>Paraneoptera</taxon>
        <taxon>Hemiptera</taxon>
        <taxon>Heteroptera</taxon>
        <taxon>Panheteroptera</taxon>
        <taxon>Cimicomorpha</taxon>
        <taxon>Miridae</taxon>
        <taxon>Mirini</taxon>
        <taxon>Lygus</taxon>
    </lineage>
</organism>
<dbReference type="PANTHER" id="PTHR12960:SF0">
    <property type="entry name" value="MRNA EXPORT FACTOR GLE1"/>
    <property type="match status" value="1"/>
</dbReference>
<evidence type="ECO:0000256" key="1">
    <source>
        <dbReference type="ARBA" id="ARBA00004567"/>
    </source>
</evidence>
<evidence type="ECO:0000256" key="2">
    <source>
        <dbReference type="ARBA" id="ARBA00011056"/>
    </source>
</evidence>
<evidence type="ECO:0000256" key="8">
    <source>
        <dbReference type="ARBA" id="ARBA00023242"/>
    </source>
</evidence>
<evidence type="ECO:0000256" key="9">
    <source>
        <dbReference type="ARBA" id="ARBA00024680"/>
    </source>
</evidence>
<dbReference type="GO" id="GO:0005543">
    <property type="term" value="F:phospholipid binding"/>
    <property type="evidence" value="ECO:0007669"/>
    <property type="project" value="TreeGrafter"/>
</dbReference>
<dbReference type="AlphaFoldDB" id="A0A0K8SRS6"/>
<dbReference type="InterPro" id="IPR038506">
    <property type="entry name" value="GLE1-like_sf"/>
</dbReference>
<evidence type="ECO:0000256" key="11">
    <source>
        <dbReference type="ARBA" id="ARBA00029983"/>
    </source>
</evidence>
<evidence type="ECO:0000313" key="14">
    <source>
        <dbReference type="EMBL" id="JAG55889.1"/>
    </source>
</evidence>
<keyword evidence="4" id="KW-0509">mRNA transport</keyword>
<dbReference type="GO" id="GO:0000822">
    <property type="term" value="F:inositol hexakisphosphate binding"/>
    <property type="evidence" value="ECO:0007669"/>
    <property type="project" value="TreeGrafter"/>
</dbReference>
<keyword evidence="3" id="KW-0813">Transport</keyword>
<evidence type="ECO:0000256" key="13">
    <source>
        <dbReference type="SAM" id="MobiDB-lite"/>
    </source>
</evidence>
<dbReference type="EMBL" id="GBRD01009935">
    <property type="protein sequence ID" value="JAG55889.1"/>
    <property type="molecule type" value="Transcribed_RNA"/>
</dbReference>
<keyword evidence="8" id="KW-0539">Nucleus</keyword>